<sequence>MRVVLSCLILAGLTQAAQVYLSPQPHSFPSQLPSKRASFVLAHHLGLDQFEVLGDNLVDYAGLLGERNFVGEGPSDGLLLVIDESVAKDVIPTTMEPSFSAALKPALGYSPQPENLHWLVSGFVKRAQHAYTTVFSTFTSDSTKGVPRVLDIFDASSASSREFVTQAAALFEFIDSEVPYDKFGAVELTGLTELASTYGRDSEQYQTASNVIRAAIESVLAQPKARLAIATSENTSVLSRRQQPPQQSPFPPQNPGLPPMTRPTTCLTTVSACNNATNSCSGHGQCSSVQSAGQECFVCACGITTSDSGRTTTWAGDRCEKKDVSGAFALIAGTVISLLLLIVGSISLLSSIGATELPSILMGGGHGAAKRD</sequence>
<dbReference type="PANTHER" id="PTHR36853">
    <property type="entry name" value="EXPRESSED PROTEIN"/>
    <property type="match status" value="1"/>
</dbReference>
<evidence type="ECO:0000256" key="3">
    <source>
        <dbReference type="SAM" id="SignalP"/>
    </source>
</evidence>
<evidence type="ECO:0000256" key="2">
    <source>
        <dbReference type="SAM" id="Phobius"/>
    </source>
</evidence>
<protein>
    <recommendedName>
        <fullName evidence="4">Vacuolar sorting protein Vps3844 C-terminal domain-containing protein</fullName>
    </recommendedName>
</protein>
<proteinExistence type="predicted"/>
<keyword evidence="2" id="KW-1133">Transmembrane helix</keyword>
<evidence type="ECO:0000259" key="4">
    <source>
        <dbReference type="Pfam" id="PF12955"/>
    </source>
</evidence>
<dbReference type="AlphaFoldDB" id="A0A5M3MXE0"/>
<dbReference type="GO" id="GO:0005783">
    <property type="term" value="C:endoplasmic reticulum"/>
    <property type="evidence" value="ECO:0007669"/>
    <property type="project" value="TreeGrafter"/>
</dbReference>
<dbReference type="RefSeq" id="XP_007767170.1">
    <property type="nucleotide sequence ID" value="XM_007768980.1"/>
</dbReference>
<dbReference type="Pfam" id="PF12955">
    <property type="entry name" value="Vps3844_C"/>
    <property type="match status" value="1"/>
</dbReference>
<feature type="chain" id="PRO_5024276840" description="Vacuolar sorting protein Vps3844 C-terminal domain-containing protein" evidence="3">
    <location>
        <begin position="17"/>
        <end position="372"/>
    </location>
</feature>
<dbReference type="Proteomes" id="UP000053558">
    <property type="component" value="Unassembled WGS sequence"/>
</dbReference>
<dbReference type="InterPro" id="IPR053065">
    <property type="entry name" value="Archenteron_Induction-Rel"/>
</dbReference>
<keyword evidence="2" id="KW-0472">Membrane</keyword>
<feature type="transmembrane region" description="Helical" evidence="2">
    <location>
        <begin position="327"/>
        <end position="349"/>
    </location>
</feature>
<dbReference type="OMA" id="WAGQSCE"/>
<feature type="signal peptide" evidence="3">
    <location>
        <begin position="1"/>
        <end position="16"/>
    </location>
</feature>
<keyword evidence="3" id="KW-0732">Signal</keyword>
<dbReference type="OrthoDB" id="5583277at2759"/>
<name>A0A5M3MXE0_CONPW</name>
<evidence type="ECO:0000313" key="5">
    <source>
        <dbReference type="EMBL" id="EIW83395.1"/>
    </source>
</evidence>
<dbReference type="KEGG" id="cput:CONPUDRAFT_164352"/>
<evidence type="ECO:0000313" key="6">
    <source>
        <dbReference type="Proteomes" id="UP000053558"/>
    </source>
</evidence>
<feature type="domain" description="Vacuolar sorting protein Vps3844 C-terminal" evidence="4">
    <location>
        <begin position="266"/>
        <end position="361"/>
    </location>
</feature>
<keyword evidence="6" id="KW-1185">Reference proteome</keyword>
<accession>A0A5M3MXE0</accession>
<reference evidence="6" key="1">
    <citation type="journal article" date="2012" name="Science">
        <title>The Paleozoic origin of enzymatic lignin decomposition reconstructed from 31 fungal genomes.</title>
        <authorList>
            <person name="Floudas D."/>
            <person name="Binder M."/>
            <person name="Riley R."/>
            <person name="Barry K."/>
            <person name="Blanchette R.A."/>
            <person name="Henrissat B."/>
            <person name="Martinez A.T."/>
            <person name="Otillar R."/>
            <person name="Spatafora J.W."/>
            <person name="Yadav J.S."/>
            <person name="Aerts A."/>
            <person name="Benoit I."/>
            <person name="Boyd A."/>
            <person name="Carlson A."/>
            <person name="Copeland A."/>
            <person name="Coutinho P.M."/>
            <person name="de Vries R.P."/>
            <person name="Ferreira P."/>
            <person name="Findley K."/>
            <person name="Foster B."/>
            <person name="Gaskell J."/>
            <person name="Glotzer D."/>
            <person name="Gorecki P."/>
            <person name="Heitman J."/>
            <person name="Hesse C."/>
            <person name="Hori C."/>
            <person name="Igarashi K."/>
            <person name="Jurgens J.A."/>
            <person name="Kallen N."/>
            <person name="Kersten P."/>
            <person name="Kohler A."/>
            <person name="Kuees U."/>
            <person name="Kumar T.K.A."/>
            <person name="Kuo A."/>
            <person name="LaButti K."/>
            <person name="Larrondo L.F."/>
            <person name="Lindquist E."/>
            <person name="Ling A."/>
            <person name="Lombard V."/>
            <person name="Lucas S."/>
            <person name="Lundell T."/>
            <person name="Martin R."/>
            <person name="McLaughlin D.J."/>
            <person name="Morgenstern I."/>
            <person name="Morin E."/>
            <person name="Murat C."/>
            <person name="Nagy L.G."/>
            <person name="Nolan M."/>
            <person name="Ohm R.A."/>
            <person name="Patyshakuliyeva A."/>
            <person name="Rokas A."/>
            <person name="Ruiz-Duenas F.J."/>
            <person name="Sabat G."/>
            <person name="Salamov A."/>
            <person name="Samejima M."/>
            <person name="Schmutz J."/>
            <person name="Slot J.C."/>
            <person name="St John F."/>
            <person name="Stenlid J."/>
            <person name="Sun H."/>
            <person name="Sun S."/>
            <person name="Syed K."/>
            <person name="Tsang A."/>
            <person name="Wiebenga A."/>
            <person name="Young D."/>
            <person name="Pisabarro A."/>
            <person name="Eastwood D.C."/>
            <person name="Martin F."/>
            <person name="Cullen D."/>
            <person name="Grigoriev I.V."/>
            <person name="Hibbett D.S."/>
        </authorList>
    </citation>
    <scope>NUCLEOTIDE SEQUENCE [LARGE SCALE GENOMIC DNA]</scope>
    <source>
        <strain evidence="6">RWD-64-598 SS2</strain>
    </source>
</reference>
<comment type="caution">
    <text evidence="5">The sequence shown here is derived from an EMBL/GenBank/DDBJ whole genome shotgun (WGS) entry which is preliminary data.</text>
</comment>
<dbReference type="InterPro" id="IPR024382">
    <property type="entry name" value="Vps3844_C"/>
</dbReference>
<dbReference type="PANTHER" id="PTHR36853:SF1">
    <property type="entry name" value="DUF3844 DOMAIN-CONTAINING PROTEIN"/>
    <property type="match status" value="1"/>
</dbReference>
<gene>
    <name evidence="5" type="ORF">CONPUDRAFT_164352</name>
</gene>
<dbReference type="GeneID" id="19205103"/>
<evidence type="ECO:0000256" key="1">
    <source>
        <dbReference type="SAM" id="MobiDB-lite"/>
    </source>
</evidence>
<feature type="region of interest" description="Disordered" evidence="1">
    <location>
        <begin position="234"/>
        <end position="261"/>
    </location>
</feature>
<feature type="compositionally biased region" description="Pro residues" evidence="1">
    <location>
        <begin position="246"/>
        <end position="261"/>
    </location>
</feature>
<dbReference type="EMBL" id="JH711576">
    <property type="protein sequence ID" value="EIW83395.1"/>
    <property type="molecule type" value="Genomic_DNA"/>
</dbReference>
<keyword evidence="2" id="KW-0812">Transmembrane</keyword>
<organism evidence="5 6">
    <name type="scientific">Coniophora puteana (strain RWD-64-598)</name>
    <name type="common">Brown rot fungus</name>
    <dbReference type="NCBI Taxonomy" id="741705"/>
    <lineage>
        <taxon>Eukaryota</taxon>
        <taxon>Fungi</taxon>
        <taxon>Dikarya</taxon>
        <taxon>Basidiomycota</taxon>
        <taxon>Agaricomycotina</taxon>
        <taxon>Agaricomycetes</taxon>
        <taxon>Agaricomycetidae</taxon>
        <taxon>Boletales</taxon>
        <taxon>Coniophorineae</taxon>
        <taxon>Coniophoraceae</taxon>
        <taxon>Coniophora</taxon>
    </lineage>
</organism>